<dbReference type="AlphaFoldDB" id="A0A2N9B075"/>
<keyword evidence="4" id="KW-1185">Reference proteome</keyword>
<feature type="region of interest" description="Disordered" evidence="1">
    <location>
        <begin position="31"/>
        <end position="53"/>
    </location>
</feature>
<organism evidence="3 4">
    <name type="scientific">Streptomyces chartreusis NRRL 3882</name>
    <dbReference type="NCBI Taxonomy" id="1079985"/>
    <lineage>
        <taxon>Bacteria</taxon>
        <taxon>Bacillati</taxon>
        <taxon>Actinomycetota</taxon>
        <taxon>Actinomycetes</taxon>
        <taxon>Kitasatosporales</taxon>
        <taxon>Streptomycetaceae</taxon>
        <taxon>Streptomyces</taxon>
    </lineage>
</organism>
<dbReference type="RefSeq" id="WP_010047247.1">
    <property type="nucleotide sequence ID" value="NZ_LT962942.1"/>
</dbReference>
<dbReference type="Proteomes" id="UP000235464">
    <property type="component" value="Chromosome I"/>
</dbReference>
<evidence type="ECO:0000256" key="1">
    <source>
        <dbReference type="SAM" id="MobiDB-lite"/>
    </source>
</evidence>
<accession>A0A2N9B075</accession>
<feature type="signal peptide" evidence="2">
    <location>
        <begin position="1"/>
        <end position="28"/>
    </location>
</feature>
<protein>
    <submittedName>
        <fullName evidence="3">Uncharacterized protein</fullName>
    </submittedName>
</protein>
<feature type="chain" id="PRO_5014608192" evidence="2">
    <location>
        <begin position="29"/>
        <end position="87"/>
    </location>
</feature>
<reference evidence="4" key="1">
    <citation type="submission" date="2017-11" db="EMBL/GenBank/DDBJ databases">
        <authorList>
            <person name="Wibberg D."/>
        </authorList>
    </citation>
    <scope>NUCLEOTIDE SEQUENCE [LARGE SCALE GENOMIC DNA]</scope>
</reference>
<proteinExistence type="predicted"/>
<gene>
    <name evidence="3" type="ORF">SCNRRL3882_0211</name>
</gene>
<evidence type="ECO:0000256" key="2">
    <source>
        <dbReference type="SAM" id="SignalP"/>
    </source>
</evidence>
<evidence type="ECO:0000313" key="3">
    <source>
        <dbReference type="EMBL" id="SOR76729.1"/>
    </source>
</evidence>
<evidence type="ECO:0000313" key="4">
    <source>
        <dbReference type="Proteomes" id="UP000235464"/>
    </source>
</evidence>
<keyword evidence="2" id="KW-0732">Signal</keyword>
<feature type="region of interest" description="Disordered" evidence="1">
    <location>
        <begin position="68"/>
        <end position="87"/>
    </location>
</feature>
<dbReference type="EMBL" id="LT963352">
    <property type="protein sequence ID" value="SOR76729.1"/>
    <property type="molecule type" value="Genomic_DNA"/>
</dbReference>
<name>A0A2N9B075_STRCX</name>
<feature type="compositionally biased region" description="Gly residues" evidence="1">
    <location>
        <begin position="75"/>
        <end position="87"/>
    </location>
</feature>
<sequence length="87" mass="8404">MPARTGRGAAVAAVLTATLLAAAPHATAHCGCEEHKTSPPIADGPSPSGGDIPEEFIERLVRLALRLGLPENRDGGGGGGGGGGGPG</sequence>